<accession>A0A0F9MZT2</accession>
<dbReference type="EMBL" id="LAZR01007911">
    <property type="protein sequence ID" value="KKM82125.1"/>
    <property type="molecule type" value="Genomic_DNA"/>
</dbReference>
<proteinExistence type="predicted"/>
<organism evidence="1">
    <name type="scientific">marine sediment metagenome</name>
    <dbReference type="NCBI Taxonomy" id="412755"/>
    <lineage>
        <taxon>unclassified sequences</taxon>
        <taxon>metagenomes</taxon>
        <taxon>ecological metagenomes</taxon>
    </lineage>
</organism>
<protein>
    <recommendedName>
        <fullName evidence="2">Helix-turn-helix type 11 domain-containing protein</fullName>
    </recommendedName>
</protein>
<name>A0A0F9MZT2_9ZZZZ</name>
<gene>
    <name evidence="1" type="ORF">LCGC14_1322740</name>
</gene>
<evidence type="ECO:0000313" key="1">
    <source>
        <dbReference type="EMBL" id="KKM82125.1"/>
    </source>
</evidence>
<dbReference type="SUPFAM" id="SSF46785">
    <property type="entry name" value="Winged helix' DNA-binding domain"/>
    <property type="match status" value="1"/>
</dbReference>
<evidence type="ECO:0008006" key="2">
    <source>
        <dbReference type="Google" id="ProtNLM"/>
    </source>
</evidence>
<dbReference type="AlphaFoldDB" id="A0A0F9MZT2"/>
<comment type="caution">
    <text evidence="1">The sequence shown here is derived from an EMBL/GenBank/DDBJ whole genome shotgun (WGS) entry which is preliminary data.</text>
</comment>
<dbReference type="InterPro" id="IPR036390">
    <property type="entry name" value="WH_DNA-bd_sf"/>
</dbReference>
<reference evidence="1" key="1">
    <citation type="journal article" date="2015" name="Nature">
        <title>Complex archaea that bridge the gap between prokaryotes and eukaryotes.</title>
        <authorList>
            <person name="Spang A."/>
            <person name="Saw J.H."/>
            <person name="Jorgensen S.L."/>
            <person name="Zaremba-Niedzwiedzka K."/>
            <person name="Martijn J."/>
            <person name="Lind A.E."/>
            <person name="van Eijk R."/>
            <person name="Schleper C."/>
            <person name="Guy L."/>
            <person name="Ettema T.J."/>
        </authorList>
    </citation>
    <scope>NUCLEOTIDE SEQUENCE</scope>
</reference>
<sequence>MSQDSVLRLLENSEKPLSVKEIREKLDLRSAGRNLKKLKEQGDIKQIWLLIKLRGGRNQIVERPVQHYYV</sequence>